<dbReference type="InterPro" id="IPR039430">
    <property type="entry name" value="Thymidylate_kin-like_dom"/>
</dbReference>
<proteinExistence type="predicted"/>
<dbReference type="EMBL" id="JBHUKR010000028">
    <property type="protein sequence ID" value="MFD2422418.1"/>
    <property type="molecule type" value="Genomic_DNA"/>
</dbReference>
<evidence type="ECO:0000313" key="3">
    <source>
        <dbReference type="Proteomes" id="UP001597417"/>
    </source>
</evidence>
<protein>
    <submittedName>
        <fullName evidence="2">dTMP kinase</fullName>
    </submittedName>
</protein>
<reference evidence="3" key="1">
    <citation type="journal article" date="2019" name="Int. J. Syst. Evol. Microbiol.">
        <title>The Global Catalogue of Microorganisms (GCM) 10K type strain sequencing project: providing services to taxonomists for standard genome sequencing and annotation.</title>
        <authorList>
            <consortium name="The Broad Institute Genomics Platform"/>
            <consortium name="The Broad Institute Genome Sequencing Center for Infectious Disease"/>
            <person name="Wu L."/>
            <person name="Ma J."/>
        </authorList>
    </citation>
    <scope>NUCLEOTIDE SEQUENCE [LARGE SCALE GENOMIC DNA]</scope>
    <source>
        <strain evidence="3">CGMCC 4.7645</strain>
    </source>
</reference>
<dbReference type="RefSeq" id="WP_378271490.1">
    <property type="nucleotide sequence ID" value="NZ_JBHUKR010000028.1"/>
</dbReference>
<sequence>MPDSKVESTAARGRLVSIEGLNGVGKTYLTTRFIKAAADRGEPLPQVTEAFSNRANADTDLGRRLLRTLISASGGERFLRAGYPRSETLLLLAIKMHDYEAAWPALRAGRTVIEGRSIHSTAVYQSLIMNPDDDDAAFVRAGQILDCAARWRPLPDLTIVLTDDVDAAVGRAEARNGAAFTAEQWNLHRRAAPLFERLATADPERVRLLDRREHDADALVDIIATWIPRAPTRPFHGFMPPAVLP</sequence>
<dbReference type="InterPro" id="IPR027417">
    <property type="entry name" value="P-loop_NTPase"/>
</dbReference>
<dbReference type="Pfam" id="PF02223">
    <property type="entry name" value="Thymidylate_kin"/>
    <property type="match status" value="1"/>
</dbReference>
<dbReference type="GO" id="GO:0016301">
    <property type="term" value="F:kinase activity"/>
    <property type="evidence" value="ECO:0007669"/>
    <property type="project" value="UniProtKB-KW"/>
</dbReference>
<keyword evidence="2" id="KW-0808">Transferase</keyword>
<evidence type="ECO:0000259" key="1">
    <source>
        <dbReference type="Pfam" id="PF02223"/>
    </source>
</evidence>
<dbReference type="Proteomes" id="UP001597417">
    <property type="component" value="Unassembled WGS sequence"/>
</dbReference>
<evidence type="ECO:0000313" key="2">
    <source>
        <dbReference type="EMBL" id="MFD2422418.1"/>
    </source>
</evidence>
<name>A0ABW5G557_9PSEU</name>
<organism evidence="2 3">
    <name type="scientific">Amycolatopsis pigmentata</name>
    <dbReference type="NCBI Taxonomy" id="450801"/>
    <lineage>
        <taxon>Bacteria</taxon>
        <taxon>Bacillati</taxon>
        <taxon>Actinomycetota</taxon>
        <taxon>Actinomycetes</taxon>
        <taxon>Pseudonocardiales</taxon>
        <taxon>Pseudonocardiaceae</taxon>
        <taxon>Amycolatopsis</taxon>
    </lineage>
</organism>
<keyword evidence="2" id="KW-0418">Kinase</keyword>
<keyword evidence="3" id="KW-1185">Reference proteome</keyword>
<gene>
    <name evidence="2" type="ORF">ACFSXZ_39455</name>
</gene>
<dbReference type="Gene3D" id="3.40.50.300">
    <property type="entry name" value="P-loop containing nucleotide triphosphate hydrolases"/>
    <property type="match status" value="1"/>
</dbReference>
<accession>A0ABW5G557</accession>
<feature type="domain" description="Thymidylate kinase-like" evidence="1">
    <location>
        <begin position="18"/>
        <end position="210"/>
    </location>
</feature>
<dbReference type="SUPFAM" id="SSF52540">
    <property type="entry name" value="P-loop containing nucleoside triphosphate hydrolases"/>
    <property type="match status" value="1"/>
</dbReference>
<comment type="caution">
    <text evidence="2">The sequence shown here is derived from an EMBL/GenBank/DDBJ whole genome shotgun (WGS) entry which is preliminary data.</text>
</comment>